<evidence type="ECO:0000313" key="3">
    <source>
        <dbReference type="Proteomes" id="UP000054564"/>
    </source>
</evidence>
<feature type="compositionally biased region" description="Low complexity" evidence="1">
    <location>
        <begin position="441"/>
        <end position="457"/>
    </location>
</feature>
<feature type="region of interest" description="Disordered" evidence="1">
    <location>
        <begin position="151"/>
        <end position="292"/>
    </location>
</feature>
<evidence type="ECO:0000313" key="2">
    <source>
        <dbReference type="EMBL" id="KNE98617.1"/>
    </source>
</evidence>
<feature type="compositionally biased region" description="Polar residues" evidence="1">
    <location>
        <begin position="254"/>
        <end position="269"/>
    </location>
</feature>
<accession>A0A0L0VH55</accession>
<proteinExistence type="predicted"/>
<name>A0A0L0VH55_9BASI</name>
<feature type="region of interest" description="Disordered" evidence="1">
    <location>
        <begin position="437"/>
        <end position="458"/>
    </location>
</feature>
<reference evidence="3" key="1">
    <citation type="submission" date="2014-03" db="EMBL/GenBank/DDBJ databases">
        <title>The Genome Sequence of Puccinia striiformis f. sp. tritici PST-78.</title>
        <authorList>
            <consortium name="The Broad Institute Genome Sequencing Platform"/>
            <person name="Cuomo C."/>
            <person name="Hulbert S."/>
            <person name="Chen X."/>
            <person name="Walker B."/>
            <person name="Young S.K."/>
            <person name="Zeng Q."/>
            <person name="Gargeya S."/>
            <person name="Fitzgerald M."/>
            <person name="Haas B."/>
            <person name="Abouelleil A."/>
            <person name="Alvarado L."/>
            <person name="Arachchi H.M."/>
            <person name="Berlin A.M."/>
            <person name="Chapman S.B."/>
            <person name="Goldberg J."/>
            <person name="Griggs A."/>
            <person name="Gujja S."/>
            <person name="Hansen M."/>
            <person name="Howarth C."/>
            <person name="Imamovic A."/>
            <person name="Larimer J."/>
            <person name="McCowan C."/>
            <person name="Montmayeur A."/>
            <person name="Murphy C."/>
            <person name="Neiman D."/>
            <person name="Pearson M."/>
            <person name="Priest M."/>
            <person name="Roberts A."/>
            <person name="Saif S."/>
            <person name="Shea T."/>
            <person name="Sisk P."/>
            <person name="Sykes S."/>
            <person name="Wortman J."/>
            <person name="Nusbaum C."/>
            <person name="Birren B."/>
        </authorList>
    </citation>
    <scope>NUCLEOTIDE SEQUENCE [LARGE SCALE GENOMIC DNA]</scope>
    <source>
        <strain evidence="3">race PST-78</strain>
    </source>
</reference>
<comment type="caution">
    <text evidence="2">The sequence shown here is derived from an EMBL/GenBank/DDBJ whole genome shotgun (WGS) entry which is preliminary data.</text>
</comment>
<evidence type="ECO:0000256" key="1">
    <source>
        <dbReference type="SAM" id="MobiDB-lite"/>
    </source>
</evidence>
<feature type="compositionally biased region" description="Low complexity" evidence="1">
    <location>
        <begin position="55"/>
        <end position="74"/>
    </location>
</feature>
<dbReference type="Proteomes" id="UP000054564">
    <property type="component" value="Unassembled WGS sequence"/>
</dbReference>
<feature type="region of interest" description="Disordered" evidence="1">
    <location>
        <begin position="332"/>
        <end position="398"/>
    </location>
</feature>
<protein>
    <submittedName>
        <fullName evidence="2">Uncharacterized protein</fullName>
    </submittedName>
</protein>
<feature type="compositionally biased region" description="Polar residues" evidence="1">
    <location>
        <begin position="151"/>
        <end position="162"/>
    </location>
</feature>
<dbReference type="EMBL" id="AJIL01000055">
    <property type="protein sequence ID" value="KNE98617.1"/>
    <property type="molecule type" value="Genomic_DNA"/>
</dbReference>
<feature type="compositionally biased region" description="Low complexity" evidence="1">
    <location>
        <begin position="1"/>
        <end position="22"/>
    </location>
</feature>
<feature type="compositionally biased region" description="Low complexity" evidence="1">
    <location>
        <begin position="205"/>
        <end position="240"/>
    </location>
</feature>
<keyword evidence="3" id="KW-1185">Reference proteome</keyword>
<feature type="compositionally biased region" description="Basic and acidic residues" evidence="1">
    <location>
        <begin position="343"/>
        <end position="354"/>
    </location>
</feature>
<dbReference type="OrthoDB" id="2500162at2759"/>
<organism evidence="2 3">
    <name type="scientific">Puccinia striiformis f. sp. tritici PST-78</name>
    <dbReference type="NCBI Taxonomy" id="1165861"/>
    <lineage>
        <taxon>Eukaryota</taxon>
        <taxon>Fungi</taxon>
        <taxon>Dikarya</taxon>
        <taxon>Basidiomycota</taxon>
        <taxon>Pucciniomycotina</taxon>
        <taxon>Pucciniomycetes</taxon>
        <taxon>Pucciniales</taxon>
        <taxon>Pucciniaceae</taxon>
        <taxon>Puccinia</taxon>
    </lineage>
</organism>
<dbReference type="AlphaFoldDB" id="A0A0L0VH55"/>
<sequence length="527" mass="57858">MRDSHQSSYQYSSSRRYSNNVHYHPEGDRHHDSSQGHARPSDQIGSPGSAKRRSLLLASPPAPISQSSSGSHPLRIQPEGSSHYRTYSRHDENSDSEMSSAFGRFGLTEQEQIHHSQSHPFNSGEVDECDKYNPLVLHHTRRQSIIQPHALSSWNNGHSSPRISEDHRDGQGVHIGEPSQRKQGLRYHQGSWQMTGKSGVVIPNPATSPASTATSKTSAHAIISPGSSRSSSTVVSPLSPKFSRDGRGFFDSLPTDTPETSQSANSTGGRRSFPGEASTNLDLAARKRSSTVASPPTLLNTLFQRARNPQDCLPISNRSPLSLTDEDLKTVRMSDSQLVKHQTKQEWRQDRGERSTPGTGIPLSHPSSSSLGQGVPHNGYRGGSHGRRGSHGAEDGYQGRERFSGRFVYQVIFRLDESHESGRGAIMVLRKLRNGLTSTVQQPSPTNSSNQSSRSSPALIPIPKISHLYPDYQKPTTVIVNGRIHPAPAPKTIPSVVINWSDGVREQFDPTGMTLQEILDRCHCPYP</sequence>
<gene>
    <name evidence="2" type="ORF">PSTG_08169</name>
</gene>
<feature type="region of interest" description="Disordered" evidence="1">
    <location>
        <begin position="1"/>
        <end position="99"/>
    </location>
</feature>
<feature type="compositionally biased region" description="Basic and acidic residues" evidence="1">
    <location>
        <begin position="23"/>
        <end position="34"/>
    </location>
</feature>